<feature type="domain" description="HTH araC/xylS-type" evidence="1">
    <location>
        <begin position="140"/>
        <end position="234"/>
    </location>
</feature>
<reference evidence="2 3" key="1">
    <citation type="submission" date="2018-07" db="EMBL/GenBank/DDBJ databases">
        <title>Genome assembly of strain KB82.</title>
        <authorList>
            <person name="Kukolya J."/>
            <person name="Horvath B."/>
            <person name="Nagy I."/>
            <person name="Toth A."/>
        </authorList>
    </citation>
    <scope>NUCLEOTIDE SEQUENCE [LARGE SCALE GENOMIC DNA]</scope>
    <source>
        <strain evidence="2 3">Kb82</strain>
    </source>
</reference>
<comment type="caution">
    <text evidence="2">The sequence shown here is derived from an EMBL/GenBank/DDBJ whole genome shotgun (WGS) entry which is preliminary data.</text>
</comment>
<accession>A0ABR9TRI5</accession>
<dbReference type="Pfam" id="PF12833">
    <property type="entry name" value="HTH_18"/>
    <property type="match status" value="1"/>
</dbReference>
<organism evidence="2 3">
    <name type="scientific">Flavobacterium hungaricum</name>
    <dbReference type="NCBI Taxonomy" id="2082725"/>
    <lineage>
        <taxon>Bacteria</taxon>
        <taxon>Pseudomonadati</taxon>
        <taxon>Bacteroidota</taxon>
        <taxon>Flavobacteriia</taxon>
        <taxon>Flavobacteriales</taxon>
        <taxon>Flavobacteriaceae</taxon>
        <taxon>Flavobacterium</taxon>
    </lineage>
</organism>
<sequence length="246" mass="28754">MSNYKEIKPNGFLSTFVKSFWFYQTTDSEVQHTILPDGYFDLIAEFENEILTTVKLTGIWTKPKDIPIPKNTTFFAVRFKILAIEYLFKSEIKSVLDSAENLAFSFWNIEKYRSNDFETFAAGIAQQLHTQIQQLNEIDGRKIKLFDLVYQHKAKTVAELADQIFWSSRQINRYFNSQFGIPLKEFLKIVRCNAAYGEIALGSLQPQEDFFDQAHFIKEVKKYTGATPKELHKNKNDRFLQLSTRE</sequence>
<dbReference type="PROSITE" id="PS01124">
    <property type="entry name" value="HTH_ARAC_FAMILY_2"/>
    <property type="match status" value="1"/>
</dbReference>
<dbReference type="Gene3D" id="1.10.10.60">
    <property type="entry name" value="Homeodomain-like"/>
    <property type="match status" value="1"/>
</dbReference>
<dbReference type="EMBL" id="PRDM01000005">
    <property type="protein sequence ID" value="MBE8727617.1"/>
    <property type="molecule type" value="Genomic_DNA"/>
</dbReference>
<dbReference type="Proteomes" id="UP000640614">
    <property type="component" value="Unassembled WGS sequence"/>
</dbReference>
<dbReference type="SMART" id="SM00342">
    <property type="entry name" value="HTH_ARAC"/>
    <property type="match status" value="1"/>
</dbReference>
<dbReference type="InterPro" id="IPR018060">
    <property type="entry name" value="HTH_AraC"/>
</dbReference>
<evidence type="ECO:0000313" key="3">
    <source>
        <dbReference type="Proteomes" id="UP000640614"/>
    </source>
</evidence>
<keyword evidence="3" id="KW-1185">Reference proteome</keyword>
<dbReference type="RefSeq" id="WP_194140762.1">
    <property type="nucleotide sequence ID" value="NZ_PRDM01000005.1"/>
</dbReference>
<evidence type="ECO:0000313" key="2">
    <source>
        <dbReference type="EMBL" id="MBE8727617.1"/>
    </source>
</evidence>
<protein>
    <submittedName>
        <fullName evidence="2">Helix-turn-helix domain-containing protein</fullName>
    </submittedName>
</protein>
<dbReference type="InterPro" id="IPR046532">
    <property type="entry name" value="DUF6597"/>
</dbReference>
<evidence type="ECO:0000259" key="1">
    <source>
        <dbReference type="PROSITE" id="PS01124"/>
    </source>
</evidence>
<dbReference type="Pfam" id="PF20240">
    <property type="entry name" value="DUF6597"/>
    <property type="match status" value="1"/>
</dbReference>
<name>A0ABR9TRI5_9FLAO</name>
<gene>
    <name evidence="2" type="ORF">C4F50_22100</name>
</gene>
<proteinExistence type="predicted"/>